<dbReference type="RefSeq" id="WP_343251371.1">
    <property type="nucleotide sequence ID" value="NZ_HG937516.1"/>
</dbReference>
<keyword evidence="6" id="KW-0460">Magnesium</keyword>
<comment type="function">
    <text evidence="10">Necessary for normal cell division and for the maintenance of normal septation.</text>
</comment>
<evidence type="ECO:0000256" key="8">
    <source>
        <dbReference type="ARBA" id="ARBA00023210"/>
    </source>
</evidence>
<dbReference type="SUPFAM" id="SSF52540">
    <property type="entry name" value="P-loop containing nucleoside triphosphate hydrolases"/>
    <property type="match status" value="1"/>
</dbReference>
<dbReference type="KEGG" id="mamp:MAMA39_06240"/>
<keyword evidence="3 10" id="KW-0132">Cell division</keyword>
<keyword evidence="5 10" id="KW-0547">Nucleotide-binding</keyword>
<evidence type="ECO:0000256" key="1">
    <source>
        <dbReference type="ARBA" id="ARBA00001946"/>
    </source>
</evidence>
<evidence type="ECO:0000256" key="7">
    <source>
        <dbReference type="ARBA" id="ARBA00023134"/>
    </source>
</evidence>
<dbReference type="HAMAP" id="MF_00321">
    <property type="entry name" value="GTPase_EngB"/>
    <property type="match status" value="1"/>
</dbReference>
<dbReference type="EMBL" id="HG937516">
    <property type="protein sequence ID" value="CDN40741.1"/>
    <property type="molecule type" value="Genomic_DNA"/>
</dbReference>
<dbReference type="GO" id="GO:0046872">
    <property type="term" value="F:metal ion binding"/>
    <property type="evidence" value="ECO:0007669"/>
    <property type="project" value="UniProtKB-KW"/>
</dbReference>
<sequence>MNAKFLLSATSLKDCPNDVQNELCLIGRSNVGKSSLINAIVNLKIAKTSNTPGRTQTLNFYQWNKMRIVDLPGYGYAKVSKAQKELISSFISEYLNFRSNLKAVFQIVDAGVITSQDAQMVTIIAKTSLQHYVVANKIDKLTQKQKHHLKQEIANFLKVDQANVFLTSTKTKMNLPLITKQMENSLK</sequence>
<evidence type="ECO:0000259" key="11">
    <source>
        <dbReference type="PROSITE" id="PS51706"/>
    </source>
</evidence>
<reference evidence="12 13" key="1">
    <citation type="journal article" date="2015" name="Clin. Infect. Dis.">
        <title>Genomic Investigations unmask Mycoplasma amphoriforme, a new respiratory pathogen.</title>
        <authorList>
            <person name="Gillespie S.H."/>
            <person name="Ling C.L."/>
            <person name="Oravcova K."/>
            <person name="Pinheiro M."/>
            <person name="Wells L."/>
            <person name="Bryant J.M."/>
            <person name="McHugh T.D."/>
            <person name="Bebear C."/>
            <person name="Webster D."/>
            <person name="Harris S.R."/>
            <person name="Seth-Smith H.M."/>
            <person name="Thomson N.R."/>
        </authorList>
    </citation>
    <scope>NUCLEOTIDE SEQUENCE [LARGE SCALE GENOMIC DNA]</scope>
    <source>
        <strain evidence="12 13">A39</strain>
    </source>
</reference>
<evidence type="ECO:0000256" key="3">
    <source>
        <dbReference type="ARBA" id="ARBA00022618"/>
    </source>
</evidence>
<organism evidence="12 13">
    <name type="scientific">Mycoplasma amphoriforme A39</name>
    <dbReference type="NCBI Taxonomy" id="572419"/>
    <lineage>
        <taxon>Bacteria</taxon>
        <taxon>Bacillati</taxon>
        <taxon>Mycoplasmatota</taxon>
        <taxon>Mollicutes</taxon>
        <taxon>Mycoplasmataceae</taxon>
        <taxon>Mycoplasma</taxon>
    </lineage>
</organism>
<dbReference type="NCBIfam" id="TIGR03598">
    <property type="entry name" value="GTPase_YsxC"/>
    <property type="match status" value="1"/>
</dbReference>
<dbReference type="Gene3D" id="3.40.50.300">
    <property type="entry name" value="P-loop containing nucleotide triphosphate hydrolases"/>
    <property type="match status" value="1"/>
</dbReference>
<comment type="cofactor">
    <cofactor evidence="1">
        <name>Mg(2+)</name>
        <dbReference type="ChEBI" id="CHEBI:18420"/>
    </cofactor>
</comment>
<dbReference type="InterPro" id="IPR019987">
    <property type="entry name" value="GTP-bd_ribosome_bio_YsxC"/>
</dbReference>
<evidence type="ECO:0000313" key="13">
    <source>
        <dbReference type="Proteomes" id="UP000261764"/>
    </source>
</evidence>
<evidence type="ECO:0000256" key="4">
    <source>
        <dbReference type="ARBA" id="ARBA00022723"/>
    </source>
</evidence>
<dbReference type="InterPro" id="IPR027417">
    <property type="entry name" value="P-loop_NTPase"/>
</dbReference>
<dbReference type="Proteomes" id="UP000261764">
    <property type="component" value="Chromosome I"/>
</dbReference>
<dbReference type="CDD" id="cd01876">
    <property type="entry name" value="YihA_EngB"/>
    <property type="match status" value="1"/>
</dbReference>
<dbReference type="InterPro" id="IPR030393">
    <property type="entry name" value="G_ENGB_dom"/>
</dbReference>
<evidence type="ECO:0000313" key="12">
    <source>
        <dbReference type="EMBL" id="CDN40741.1"/>
    </source>
</evidence>
<keyword evidence="13" id="KW-1185">Reference proteome</keyword>
<gene>
    <name evidence="10" type="primary">engB</name>
    <name evidence="12" type="ORF">MAMA39_06240</name>
</gene>
<dbReference type="PANTHER" id="PTHR11649:SF13">
    <property type="entry name" value="ENGB-TYPE G DOMAIN-CONTAINING PROTEIN"/>
    <property type="match status" value="1"/>
</dbReference>
<feature type="domain" description="EngB-type G" evidence="11">
    <location>
        <begin position="19"/>
        <end position="187"/>
    </location>
</feature>
<dbReference type="GO" id="GO:0005829">
    <property type="term" value="C:cytosol"/>
    <property type="evidence" value="ECO:0007669"/>
    <property type="project" value="TreeGrafter"/>
</dbReference>
<evidence type="ECO:0000256" key="10">
    <source>
        <dbReference type="HAMAP-Rule" id="MF_00321"/>
    </source>
</evidence>
<evidence type="ECO:0000256" key="6">
    <source>
        <dbReference type="ARBA" id="ARBA00022842"/>
    </source>
</evidence>
<proteinExistence type="inferred from homology"/>
<dbReference type="PROSITE" id="PS51706">
    <property type="entry name" value="G_ENGB"/>
    <property type="match status" value="1"/>
</dbReference>
<evidence type="ECO:0000256" key="2">
    <source>
        <dbReference type="ARBA" id="ARBA00009638"/>
    </source>
</evidence>
<dbReference type="GO" id="GO:0000917">
    <property type="term" value="P:division septum assembly"/>
    <property type="evidence" value="ECO:0007669"/>
    <property type="project" value="UniProtKB-KW"/>
</dbReference>
<accession>A0A292III2</accession>
<dbReference type="PANTHER" id="PTHR11649">
    <property type="entry name" value="MSS1/TRME-RELATED GTP-BINDING PROTEIN"/>
    <property type="match status" value="1"/>
</dbReference>
<keyword evidence="7 10" id="KW-0342">GTP-binding</keyword>
<keyword evidence="4" id="KW-0479">Metal-binding</keyword>
<dbReference type="GO" id="GO:0005525">
    <property type="term" value="F:GTP binding"/>
    <property type="evidence" value="ECO:0007669"/>
    <property type="project" value="UniProtKB-UniRule"/>
</dbReference>
<keyword evidence="8 10" id="KW-0717">Septation</keyword>
<comment type="similarity">
    <text evidence="2 10">Belongs to the TRAFAC class TrmE-Era-EngA-EngB-Septin-like GTPase superfamily. EngB GTPase family.</text>
</comment>
<evidence type="ECO:0000256" key="5">
    <source>
        <dbReference type="ARBA" id="ARBA00022741"/>
    </source>
</evidence>
<name>A0A292III2_9MOLU</name>
<protein>
    <recommendedName>
        <fullName evidence="10">Probable GTP-binding protein EngB</fullName>
    </recommendedName>
</protein>
<evidence type="ECO:0000256" key="9">
    <source>
        <dbReference type="ARBA" id="ARBA00023306"/>
    </source>
</evidence>
<dbReference type="InterPro" id="IPR006073">
    <property type="entry name" value="GTP-bd"/>
</dbReference>
<dbReference type="Pfam" id="PF01926">
    <property type="entry name" value="MMR_HSR1"/>
    <property type="match status" value="1"/>
</dbReference>
<keyword evidence="9 10" id="KW-0131">Cell cycle</keyword>
<dbReference type="AlphaFoldDB" id="A0A292III2"/>